<dbReference type="Proteomes" id="UP001164286">
    <property type="component" value="Unassembled WGS sequence"/>
</dbReference>
<feature type="compositionally biased region" description="Acidic residues" evidence="1">
    <location>
        <begin position="620"/>
        <end position="632"/>
    </location>
</feature>
<dbReference type="EMBL" id="JAKWFO010000008">
    <property type="protein sequence ID" value="KAI9634029.1"/>
    <property type="molecule type" value="Genomic_DNA"/>
</dbReference>
<sequence length="653" mass="73313">MITRSKKEGGTPLLQPTNQTETLRSPSKRTLTSLPEELLVLISLLVDKRTALSLARVAPSLTFPARTRLRTDVDLSISPHIGETPLPYHEDDPPDLWLHHLALDRNYLHHREHAIASDRTHQAGLRKKVDVVCGRATAEGGRWELVRRLKLGPRPKVAQGELGILQKVAPRLRSLVFVQAPVVDQILEYQLLSAHLSLPMLTHVYLGPGSIQYAEILYTLSGSSPNLPSLDAHLDTNVLVPTSDQPAFPDMARDSNLRTVRLHLDRRCYKMIGGTSGERRYTSQGYRNAGDQWVMEDAADHPALVLLRRCSRLERLAVPYEHKPTGGWSPGGYLDALFSPAWALPKLRELRWDVGRHYGRSQQRVPVSLSGTAGFPELEQLIYDDFNWAEIREIPPCPKLQVLALNRFEWAPYRKRTHFLYFKEDVTDQAGSVTGWADIYTEEMPPLFAHGLRGCPALHTIRSRHILTEDANADLFASVDAPEPHDNRTVGVIRSLRNGEKEVLHARLYLADGRIDSADWRDYESEAVWVDHAGAVDWRYVELEQPEWQHFSEYDGETVPLEIIEEMLAAEGLGLADWTGRGLEVGDRAWELLTDWMADDREEAEHRENSEDSEGSPSGEEAEGSEESEGGEDSTGYGDGGDSGNSEGVEDEI</sequence>
<organism evidence="2 3">
    <name type="scientific">Dioszegia hungarica</name>
    <dbReference type="NCBI Taxonomy" id="4972"/>
    <lineage>
        <taxon>Eukaryota</taxon>
        <taxon>Fungi</taxon>
        <taxon>Dikarya</taxon>
        <taxon>Basidiomycota</taxon>
        <taxon>Agaricomycotina</taxon>
        <taxon>Tremellomycetes</taxon>
        <taxon>Tremellales</taxon>
        <taxon>Bulleribasidiaceae</taxon>
        <taxon>Dioszegia</taxon>
    </lineage>
</organism>
<accession>A0AA38H7X3</accession>
<evidence type="ECO:0000256" key="1">
    <source>
        <dbReference type="SAM" id="MobiDB-lite"/>
    </source>
</evidence>
<name>A0AA38H7X3_9TREE</name>
<evidence type="ECO:0000313" key="3">
    <source>
        <dbReference type="Proteomes" id="UP001164286"/>
    </source>
</evidence>
<feature type="region of interest" description="Disordered" evidence="1">
    <location>
        <begin position="1"/>
        <end position="29"/>
    </location>
</feature>
<dbReference type="RefSeq" id="XP_052943806.1">
    <property type="nucleotide sequence ID" value="XM_053090236.1"/>
</dbReference>
<feature type="compositionally biased region" description="Polar residues" evidence="1">
    <location>
        <begin position="14"/>
        <end position="29"/>
    </location>
</feature>
<proteinExistence type="predicted"/>
<dbReference type="GeneID" id="77729441"/>
<evidence type="ECO:0000313" key="2">
    <source>
        <dbReference type="EMBL" id="KAI9634029.1"/>
    </source>
</evidence>
<keyword evidence="3" id="KW-1185">Reference proteome</keyword>
<gene>
    <name evidence="2" type="ORF">MKK02DRAFT_38701</name>
</gene>
<dbReference type="AlphaFoldDB" id="A0AA38H7X3"/>
<reference evidence="2" key="1">
    <citation type="journal article" date="2022" name="G3 (Bethesda)">
        <title>High quality genome of the basidiomycete yeast Dioszegia hungarica PDD-24b-2 isolated from cloud water.</title>
        <authorList>
            <person name="Jarrige D."/>
            <person name="Haridas S."/>
            <person name="Bleykasten-Grosshans C."/>
            <person name="Joly M."/>
            <person name="Nadalig T."/>
            <person name="Sancelme M."/>
            <person name="Vuilleumier S."/>
            <person name="Grigoriev I.V."/>
            <person name="Amato P."/>
            <person name="Bringel F."/>
        </authorList>
    </citation>
    <scope>NUCLEOTIDE SEQUENCE</scope>
    <source>
        <strain evidence="2">PDD-24b-2</strain>
    </source>
</reference>
<protein>
    <submittedName>
        <fullName evidence="2">Uncharacterized protein</fullName>
    </submittedName>
</protein>
<feature type="region of interest" description="Disordered" evidence="1">
    <location>
        <begin position="600"/>
        <end position="653"/>
    </location>
</feature>
<comment type="caution">
    <text evidence="2">The sequence shown here is derived from an EMBL/GenBank/DDBJ whole genome shotgun (WGS) entry which is preliminary data.</text>
</comment>